<keyword evidence="11" id="KW-1185">Reference proteome</keyword>
<dbReference type="Proteomes" id="UP001148312">
    <property type="component" value="Unassembled WGS sequence"/>
</dbReference>
<keyword evidence="3 6" id="KW-0597">Phosphoprotein</keyword>
<dbReference type="EMBL" id="JAPWDQ010000004">
    <property type="protein sequence ID" value="KAJ5489414.1"/>
    <property type="molecule type" value="Genomic_DNA"/>
</dbReference>
<evidence type="ECO:0000256" key="2">
    <source>
        <dbReference type="ARBA" id="ARBA00012438"/>
    </source>
</evidence>
<dbReference type="InterPro" id="IPR011006">
    <property type="entry name" value="CheY-like_superfamily"/>
</dbReference>
<dbReference type="Pfam" id="PF00072">
    <property type="entry name" value="Response_reg"/>
    <property type="match status" value="1"/>
</dbReference>
<dbReference type="GO" id="GO:0005886">
    <property type="term" value="C:plasma membrane"/>
    <property type="evidence" value="ECO:0007669"/>
    <property type="project" value="TreeGrafter"/>
</dbReference>
<reference evidence="10" key="1">
    <citation type="submission" date="2022-12" db="EMBL/GenBank/DDBJ databases">
        <authorList>
            <person name="Petersen C."/>
        </authorList>
    </citation>
    <scope>NUCLEOTIDE SEQUENCE</scope>
    <source>
        <strain evidence="10">IBT 30728</strain>
    </source>
</reference>
<dbReference type="InterPro" id="IPR003661">
    <property type="entry name" value="HisK_dim/P_dom"/>
</dbReference>
<feature type="domain" description="Histidine kinase" evidence="8">
    <location>
        <begin position="622"/>
        <end position="883"/>
    </location>
</feature>
<dbReference type="SMART" id="SM00388">
    <property type="entry name" value="HisKA"/>
    <property type="match status" value="1"/>
</dbReference>
<feature type="region of interest" description="Disordered" evidence="7">
    <location>
        <begin position="40"/>
        <end position="65"/>
    </location>
</feature>
<dbReference type="FunFam" id="1.10.287.130:FF:000023">
    <property type="entry name" value="Sensor histidine kinase/response regulator, putative"/>
    <property type="match status" value="1"/>
</dbReference>
<dbReference type="GO" id="GO:0000155">
    <property type="term" value="F:phosphorelay sensor kinase activity"/>
    <property type="evidence" value="ECO:0007669"/>
    <property type="project" value="InterPro"/>
</dbReference>
<name>A0A9W9XDJ6_9EURO</name>
<dbReference type="EC" id="2.7.13.3" evidence="2"/>
<feature type="compositionally biased region" description="Low complexity" evidence="7">
    <location>
        <begin position="288"/>
        <end position="304"/>
    </location>
</feature>
<evidence type="ECO:0000313" key="10">
    <source>
        <dbReference type="EMBL" id="KAJ5489414.1"/>
    </source>
</evidence>
<proteinExistence type="predicted"/>
<dbReference type="AlphaFoldDB" id="A0A9W9XDJ6"/>
<comment type="catalytic activity">
    <reaction evidence="1">
        <text>ATP + protein L-histidine = ADP + protein N-phospho-L-histidine.</text>
        <dbReference type="EC" id="2.7.13.3"/>
    </reaction>
</comment>
<dbReference type="InterPro" id="IPR003018">
    <property type="entry name" value="GAF"/>
</dbReference>
<accession>A0A9W9XDJ6</accession>
<feature type="domain" description="Response regulatory" evidence="9">
    <location>
        <begin position="1108"/>
        <end position="1228"/>
    </location>
</feature>
<dbReference type="GO" id="GO:0009927">
    <property type="term" value="F:histidine phosphotransfer kinase activity"/>
    <property type="evidence" value="ECO:0007669"/>
    <property type="project" value="TreeGrafter"/>
</dbReference>
<feature type="compositionally biased region" description="Low complexity" evidence="7">
    <location>
        <begin position="1047"/>
        <end position="1065"/>
    </location>
</feature>
<gene>
    <name evidence="10" type="ORF">N7539_004304</name>
</gene>
<dbReference type="GeneID" id="81624155"/>
<dbReference type="CDD" id="cd00082">
    <property type="entry name" value="HisKA"/>
    <property type="match status" value="1"/>
</dbReference>
<dbReference type="FunFam" id="3.30.450.40:FF:000083">
    <property type="entry name" value="Sensor histidine kinase/response regulator, putative (AFU_orthologue AFUA_4G00660)"/>
    <property type="match status" value="1"/>
</dbReference>
<evidence type="ECO:0000256" key="1">
    <source>
        <dbReference type="ARBA" id="ARBA00000085"/>
    </source>
</evidence>
<dbReference type="CDD" id="cd17546">
    <property type="entry name" value="REC_hyHK_CKI1_RcsC-like"/>
    <property type="match status" value="1"/>
</dbReference>
<evidence type="ECO:0000259" key="8">
    <source>
        <dbReference type="PROSITE" id="PS50109"/>
    </source>
</evidence>
<evidence type="ECO:0000256" key="4">
    <source>
        <dbReference type="ARBA" id="ARBA00022679"/>
    </source>
</evidence>
<feature type="compositionally biased region" description="Polar residues" evidence="7">
    <location>
        <begin position="346"/>
        <end position="356"/>
    </location>
</feature>
<dbReference type="Pfam" id="PF00512">
    <property type="entry name" value="HisKA"/>
    <property type="match status" value="1"/>
</dbReference>
<organism evidence="10 11">
    <name type="scientific">Penicillium diatomitis</name>
    <dbReference type="NCBI Taxonomy" id="2819901"/>
    <lineage>
        <taxon>Eukaryota</taxon>
        <taxon>Fungi</taxon>
        <taxon>Dikarya</taxon>
        <taxon>Ascomycota</taxon>
        <taxon>Pezizomycotina</taxon>
        <taxon>Eurotiomycetes</taxon>
        <taxon>Eurotiomycetidae</taxon>
        <taxon>Eurotiales</taxon>
        <taxon>Aspergillaceae</taxon>
        <taxon>Penicillium</taxon>
    </lineage>
</organism>
<dbReference type="Gene3D" id="3.30.450.40">
    <property type="match status" value="1"/>
</dbReference>
<evidence type="ECO:0000256" key="6">
    <source>
        <dbReference type="PROSITE-ProRule" id="PRU00169"/>
    </source>
</evidence>
<dbReference type="PROSITE" id="PS50109">
    <property type="entry name" value="HIS_KIN"/>
    <property type="match status" value="1"/>
</dbReference>
<dbReference type="PRINTS" id="PR00344">
    <property type="entry name" value="BCTRLSENSOR"/>
</dbReference>
<dbReference type="SUPFAM" id="SSF55781">
    <property type="entry name" value="GAF domain-like"/>
    <property type="match status" value="1"/>
</dbReference>
<dbReference type="PROSITE" id="PS50110">
    <property type="entry name" value="RESPONSE_REGULATORY"/>
    <property type="match status" value="1"/>
</dbReference>
<keyword evidence="5" id="KW-0418">Kinase</keyword>
<sequence length="1228" mass="135392">MKLQVMDQAGFFAFHPSTCSTERERIRELSRYYCALGRPRPSTTRNQDAENSEAANAQPKALKRDERHTAGMLSTDITLTALAQLGVLRLAGNRSFVSLIDGGNQHIIAEATASISLRDHTRHAPNDGLYLGTRTLDLLWGVCPQTIALFTGRDTSSVIDNENITGNRTRYIIRDLLKEECFKDRPYVRAWPFMRFYAEVPIFSPSGFVLGTYCVIDDKPRTEFGDKDVAVLSEIAEAVARHLEHVRIVHCHRRSERLIKGLTNFVKDHAEFDPRGVAHNHRLEAMASTSLSQVGSTSSAASSGPVETSLNQQFGGVTSSSTSLSEQPSPLFFSGPPTGSTEPSSFNSTPSEQQFSPEEENPMDDLAKADGQPGAESANVDSHPALADRTPLGNRLQRIFHRASTLLRKSMDLDGVVFLDAARTNPSFLPPEDQEGWEPLPTTAVPEYPVVPYPSPLGRSPSYAKPSETSCDVLSKALKVRKGETLDVKADITFSEELLNLLVTSFPQGQVFNLDESSESEDYVSYEKGLDGQDSQAELMRMATQRLQQVLPAANSVLFFPLWDHNKSRWMAGTLVWTQDDHRALGIEELHYFKVFGDSIVSEVSRVHWATTETSKFDFVSSISHELRSPLHGILASAELLQATHLEPTQEEMVRMIESSGLTLLDTTDHLLEFCKINNLTQVKKSRKKDGKRLKESTLESDFHLGHLVEEVADILYTGQNAAEMVSQTSLSTSATKASISPFPDFETTEEMSVIVRIEQRRPWLIRSLPGAWRRIVMNLLGNAIKWTKTGFVEVSLSRMRNPVNIHKPIAHLSITDTGSGIASEFLRHKLFSPFAQEDSLSEGVGLGLSIVRQLVAAFNGHVNVRSEVGVGTQVDVYIPVELVNSPEASPVFCPSPVEPMRESLPSLRACLVAFNGYPDLQETPTGMLSLESKRKLSIQSTLADVFMSCFGWAVSLAETLDKGQGDIAVIEEAVLRKETEGISSLEQLATKHNFKYYIVLGSNAPFFETLLAPNFVWVSQPFGPQKIQSAINRILNQGNTDSGLTAESPISSAAPSAHLGTESSSTRERSGEETVLTSMRHAPASPTKLVQSPALPIRPSNDPQNVHVLVVDDNNINLKILATYMRKIGCSYDTASNGLIALEKYKASPRRFDFVLMDISMPVMDGLTSTSKIRQHEKEHSLESSCILAVTGVASDNMQQQAIAAGINDYLIKPLSLQGLRKIMHIS</sequence>
<dbReference type="SMART" id="SM00448">
    <property type="entry name" value="REC"/>
    <property type="match status" value="1"/>
</dbReference>
<dbReference type="SUPFAM" id="SSF55874">
    <property type="entry name" value="ATPase domain of HSP90 chaperone/DNA topoisomerase II/histidine kinase"/>
    <property type="match status" value="1"/>
</dbReference>
<dbReference type="Pfam" id="PF01590">
    <property type="entry name" value="GAF"/>
    <property type="match status" value="1"/>
</dbReference>
<dbReference type="SUPFAM" id="SSF47384">
    <property type="entry name" value="Homodimeric domain of signal transducing histidine kinase"/>
    <property type="match status" value="1"/>
</dbReference>
<feature type="region of interest" description="Disordered" evidence="7">
    <location>
        <begin position="1043"/>
        <end position="1084"/>
    </location>
</feature>
<evidence type="ECO:0000256" key="3">
    <source>
        <dbReference type="ARBA" id="ARBA00022553"/>
    </source>
</evidence>
<reference evidence="10" key="2">
    <citation type="journal article" date="2023" name="IMA Fungus">
        <title>Comparative genomic study of the Penicillium genus elucidates a diverse pangenome and 15 lateral gene transfer events.</title>
        <authorList>
            <person name="Petersen C."/>
            <person name="Sorensen T."/>
            <person name="Nielsen M.R."/>
            <person name="Sondergaard T.E."/>
            <person name="Sorensen J.L."/>
            <person name="Fitzpatrick D.A."/>
            <person name="Frisvad J.C."/>
            <person name="Nielsen K.L."/>
        </authorList>
    </citation>
    <scope>NUCLEOTIDE SEQUENCE</scope>
    <source>
        <strain evidence="10">IBT 30728</strain>
    </source>
</reference>
<evidence type="ECO:0000256" key="5">
    <source>
        <dbReference type="ARBA" id="ARBA00022777"/>
    </source>
</evidence>
<feature type="region of interest" description="Disordered" evidence="7">
    <location>
        <begin position="288"/>
        <end position="389"/>
    </location>
</feature>
<dbReference type="InterPro" id="IPR036097">
    <property type="entry name" value="HisK_dim/P_sf"/>
</dbReference>
<dbReference type="Pfam" id="PF02518">
    <property type="entry name" value="HATPase_c"/>
    <property type="match status" value="1"/>
</dbReference>
<feature type="modified residue" description="4-aspartylphosphate" evidence="6">
    <location>
        <position position="1159"/>
    </location>
</feature>
<dbReference type="Gene3D" id="3.40.50.2300">
    <property type="match status" value="1"/>
</dbReference>
<dbReference type="InterPro" id="IPR029016">
    <property type="entry name" value="GAF-like_dom_sf"/>
</dbReference>
<dbReference type="Gene3D" id="3.30.565.10">
    <property type="entry name" value="Histidine kinase-like ATPase, C-terminal domain"/>
    <property type="match status" value="1"/>
</dbReference>
<evidence type="ECO:0000256" key="7">
    <source>
        <dbReference type="SAM" id="MobiDB-lite"/>
    </source>
</evidence>
<evidence type="ECO:0000259" key="9">
    <source>
        <dbReference type="PROSITE" id="PS50110"/>
    </source>
</evidence>
<dbReference type="InterPro" id="IPR003594">
    <property type="entry name" value="HATPase_dom"/>
</dbReference>
<protein>
    <recommendedName>
        <fullName evidence="2">histidine kinase</fullName>
        <ecNumber evidence="2">2.7.13.3</ecNumber>
    </recommendedName>
</protein>
<feature type="compositionally biased region" description="Polar residues" evidence="7">
    <location>
        <begin position="305"/>
        <end position="317"/>
    </location>
</feature>
<keyword evidence="4" id="KW-0808">Transferase</keyword>
<dbReference type="SMART" id="SM00387">
    <property type="entry name" value="HATPase_c"/>
    <property type="match status" value="1"/>
</dbReference>
<dbReference type="FunFam" id="3.30.565.10:FF:000201">
    <property type="entry name" value="Sensor histidine kinase/response regulator, putative (AFU_orthologue AFUA_4G01020)"/>
    <property type="match status" value="1"/>
</dbReference>
<dbReference type="SUPFAM" id="SSF52172">
    <property type="entry name" value="CheY-like"/>
    <property type="match status" value="1"/>
</dbReference>
<comment type="caution">
    <text evidence="10">The sequence shown here is derived from an EMBL/GenBank/DDBJ whole genome shotgun (WGS) entry which is preliminary data.</text>
</comment>
<dbReference type="InterPro" id="IPR005467">
    <property type="entry name" value="His_kinase_dom"/>
</dbReference>
<dbReference type="InterPro" id="IPR001789">
    <property type="entry name" value="Sig_transdc_resp-reg_receiver"/>
</dbReference>
<dbReference type="Gene3D" id="1.10.287.130">
    <property type="match status" value="1"/>
</dbReference>
<feature type="compositionally biased region" description="Low complexity" evidence="7">
    <location>
        <begin position="318"/>
        <end position="345"/>
    </location>
</feature>
<dbReference type="InterPro" id="IPR004358">
    <property type="entry name" value="Sig_transdc_His_kin-like_C"/>
</dbReference>
<evidence type="ECO:0000313" key="11">
    <source>
        <dbReference type="Proteomes" id="UP001148312"/>
    </source>
</evidence>
<dbReference type="PANTHER" id="PTHR43047">
    <property type="entry name" value="TWO-COMPONENT HISTIDINE PROTEIN KINASE"/>
    <property type="match status" value="1"/>
</dbReference>
<dbReference type="InterPro" id="IPR036890">
    <property type="entry name" value="HATPase_C_sf"/>
</dbReference>
<dbReference type="RefSeq" id="XP_056791447.1">
    <property type="nucleotide sequence ID" value="XM_056933906.1"/>
</dbReference>
<dbReference type="PANTHER" id="PTHR43047:SF72">
    <property type="entry name" value="OSMOSENSING HISTIDINE PROTEIN KINASE SLN1"/>
    <property type="match status" value="1"/>
</dbReference>